<evidence type="ECO:0000313" key="6">
    <source>
        <dbReference type="Proteomes" id="UP001410795"/>
    </source>
</evidence>
<name>A0ABP7B916_9MICO</name>
<evidence type="ECO:0000313" key="5">
    <source>
        <dbReference type="EMBL" id="GAA3652101.1"/>
    </source>
</evidence>
<feature type="domain" description="HTH araC/xylS-type" evidence="4">
    <location>
        <begin position="169"/>
        <end position="266"/>
    </location>
</feature>
<proteinExistence type="predicted"/>
<dbReference type="Gene3D" id="1.10.10.60">
    <property type="entry name" value="Homeodomain-like"/>
    <property type="match status" value="2"/>
</dbReference>
<dbReference type="SUPFAM" id="SSF51182">
    <property type="entry name" value="RmlC-like cupins"/>
    <property type="match status" value="1"/>
</dbReference>
<dbReference type="SUPFAM" id="SSF46689">
    <property type="entry name" value="Homeodomain-like"/>
    <property type="match status" value="1"/>
</dbReference>
<dbReference type="RefSeq" id="WP_308122719.1">
    <property type="nucleotide sequence ID" value="NZ_BAAAYV010000005.1"/>
</dbReference>
<dbReference type="PROSITE" id="PS01124">
    <property type="entry name" value="HTH_ARAC_FAMILY_2"/>
    <property type="match status" value="1"/>
</dbReference>
<keyword evidence="6" id="KW-1185">Reference proteome</keyword>
<dbReference type="SMART" id="SM00342">
    <property type="entry name" value="HTH_ARAC"/>
    <property type="match status" value="1"/>
</dbReference>
<keyword evidence="1" id="KW-0805">Transcription regulation</keyword>
<gene>
    <name evidence="5" type="ORF">GCM10022202_09790</name>
</gene>
<dbReference type="InterPro" id="IPR020449">
    <property type="entry name" value="Tscrpt_reg_AraC-type_HTH"/>
</dbReference>
<dbReference type="Pfam" id="PF12833">
    <property type="entry name" value="HTH_18"/>
    <property type="match status" value="1"/>
</dbReference>
<evidence type="ECO:0000256" key="1">
    <source>
        <dbReference type="ARBA" id="ARBA00023015"/>
    </source>
</evidence>
<comment type="caution">
    <text evidence="5">The sequence shown here is derived from an EMBL/GenBank/DDBJ whole genome shotgun (WGS) entry which is preliminary data.</text>
</comment>
<protein>
    <submittedName>
        <fullName evidence="5">Helix-turn-helix transcriptional regulator</fullName>
    </submittedName>
</protein>
<dbReference type="PANTHER" id="PTHR11019:SF199">
    <property type="entry name" value="HTH-TYPE TRANSCRIPTIONAL REGULATOR NIMR"/>
    <property type="match status" value="1"/>
</dbReference>
<evidence type="ECO:0000256" key="2">
    <source>
        <dbReference type="ARBA" id="ARBA00023125"/>
    </source>
</evidence>
<reference evidence="6" key="1">
    <citation type="journal article" date="2019" name="Int. J. Syst. Evol. Microbiol.">
        <title>The Global Catalogue of Microorganisms (GCM) 10K type strain sequencing project: providing services to taxonomists for standard genome sequencing and annotation.</title>
        <authorList>
            <consortium name="The Broad Institute Genomics Platform"/>
            <consortium name="The Broad Institute Genome Sequencing Center for Infectious Disease"/>
            <person name="Wu L."/>
            <person name="Ma J."/>
        </authorList>
    </citation>
    <scope>NUCLEOTIDE SEQUENCE [LARGE SCALE GENOMIC DNA]</scope>
    <source>
        <strain evidence="6">JCM 16546</strain>
    </source>
</reference>
<dbReference type="InterPro" id="IPR018062">
    <property type="entry name" value="HTH_AraC-typ_CS"/>
</dbReference>
<sequence>MARGRTTGRAETDRRALPVFAAGETPAPFVITGMDELVERDTTWEPHAHATHELLWNPRGASNATIGSRTWTITRTVGLWVPAGVLHGGHMPAGTWYRTAHFDVRATSPLADDPVAVEMTPLLTLLLERLASRDLEARSRELTEQLALDLLAPSPHTLLVQQPSSALLAPIAAALETDPGDQRTLRDWGAQLAVSERTITRAFRAETGLSFGAWQASFRAQRAALLLAGGMSVEEIAERVGYGSASAFGAAFRRTTGLTPGQVRSP</sequence>
<dbReference type="PRINTS" id="PR00032">
    <property type="entry name" value="HTHARAC"/>
</dbReference>
<evidence type="ECO:0000256" key="3">
    <source>
        <dbReference type="ARBA" id="ARBA00023163"/>
    </source>
</evidence>
<evidence type="ECO:0000259" key="4">
    <source>
        <dbReference type="PROSITE" id="PS01124"/>
    </source>
</evidence>
<dbReference type="InterPro" id="IPR011051">
    <property type="entry name" value="RmlC_Cupin_sf"/>
</dbReference>
<dbReference type="PROSITE" id="PS00041">
    <property type="entry name" value="HTH_ARAC_FAMILY_1"/>
    <property type="match status" value="1"/>
</dbReference>
<accession>A0ABP7B916</accession>
<dbReference type="PANTHER" id="PTHR11019">
    <property type="entry name" value="HTH-TYPE TRANSCRIPTIONAL REGULATOR NIMR"/>
    <property type="match status" value="1"/>
</dbReference>
<organism evidence="5 6">
    <name type="scientific">Microbacterium marinilacus</name>
    <dbReference type="NCBI Taxonomy" id="415209"/>
    <lineage>
        <taxon>Bacteria</taxon>
        <taxon>Bacillati</taxon>
        <taxon>Actinomycetota</taxon>
        <taxon>Actinomycetes</taxon>
        <taxon>Micrococcales</taxon>
        <taxon>Microbacteriaceae</taxon>
        <taxon>Microbacterium</taxon>
    </lineage>
</organism>
<dbReference type="Proteomes" id="UP001410795">
    <property type="component" value="Unassembled WGS sequence"/>
</dbReference>
<dbReference type="EMBL" id="BAAAYV010000005">
    <property type="protein sequence ID" value="GAA3652101.1"/>
    <property type="molecule type" value="Genomic_DNA"/>
</dbReference>
<dbReference type="InterPro" id="IPR009057">
    <property type="entry name" value="Homeodomain-like_sf"/>
</dbReference>
<dbReference type="InterPro" id="IPR018060">
    <property type="entry name" value="HTH_AraC"/>
</dbReference>
<keyword evidence="3" id="KW-0804">Transcription</keyword>
<keyword evidence="2" id="KW-0238">DNA-binding</keyword>